<dbReference type="InterPro" id="IPR021279">
    <property type="entry name" value="DUF2721"/>
</dbReference>
<evidence type="ECO:0000256" key="1">
    <source>
        <dbReference type="SAM" id="Phobius"/>
    </source>
</evidence>
<organism evidence="2 3">
    <name type="scientific">Arenimonas terrae</name>
    <dbReference type="NCBI Taxonomy" id="2546226"/>
    <lineage>
        <taxon>Bacteria</taxon>
        <taxon>Pseudomonadati</taxon>
        <taxon>Pseudomonadota</taxon>
        <taxon>Gammaproteobacteria</taxon>
        <taxon>Lysobacterales</taxon>
        <taxon>Lysobacteraceae</taxon>
        <taxon>Arenimonas</taxon>
    </lineage>
</organism>
<reference evidence="2 3" key="1">
    <citation type="submission" date="2019-03" db="EMBL/GenBank/DDBJ databases">
        <title>Arenimonas daejeonensis sp. nov., isolated from compost.</title>
        <authorList>
            <person name="Jeon C.O."/>
        </authorList>
    </citation>
    <scope>NUCLEOTIDE SEQUENCE [LARGE SCALE GENOMIC DNA]</scope>
    <source>
        <strain evidence="2 3">R29</strain>
    </source>
</reference>
<feature type="transmembrane region" description="Helical" evidence="1">
    <location>
        <begin position="66"/>
        <end position="90"/>
    </location>
</feature>
<dbReference type="EMBL" id="SMDR01000003">
    <property type="protein sequence ID" value="TNJ33292.1"/>
    <property type="molecule type" value="Genomic_DNA"/>
</dbReference>
<gene>
    <name evidence="2" type="ORF">E1B00_13430</name>
</gene>
<dbReference type="Proteomes" id="UP000305760">
    <property type="component" value="Unassembled WGS sequence"/>
</dbReference>
<accession>A0A5C4RQ59</accession>
<dbReference type="AlphaFoldDB" id="A0A5C4RQ59"/>
<keyword evidence="3" id="KW-1185">Reference proteome</keyword>
<dbReference type="Pfam" id="PF11026">
    <property type="entry name" value="DUF2721"/>
    <property type="match status" value="1"/>
</dbReference>
<protein>
    <submittedName>
        <fullName evidence="2">DUF2721 domain-containing protein</fullName>
    </submittedName>
</protein>
<comment type="caution">
    <text evidence="2">The sequence shown here is derived from an EMBL/GenBank/DDBJ whole genome shotgun (WGS) entry which is preliminary data.</text>
</comment>
<evidence type="ECO:0000313" key="3">
    <source>
        <dbReference type="Proteomes" id="UP000305760"/>
    </source>
</evidence>
<feature type="transmembrane region" description="Helical" evidence="1">
    <location>
        <begin position="105"/>
        <end position="128"/>
    </location>
</feature>
<name>A0A5C4RQ59_9GAMM</name>
<keyword evidence="1" id="KW-0472">Membrane</keyword>
<feature type="transmembrane region" description="Helical" evidence="1">
    <location>
        <begin position="183"/>
        <end position="203"/>
    </location>
</feature>
<feature type="transmembrane region" description="Helical" evidence="1">
    <location>
        <begin position="152"/>
        <end position="171"/>
    </location>
</feature>
<proteinExistence type="predicted"/>
<dbReference type="OrthoDB" id="5954304at2"/>
<keyword evidence="1" id="KW-0812">Transmembrane</keyword>
<evidence type="ECO:0000313" key="2">
    <source>
        <dbReference type="EMBL" id="TNJ33292.1"/>
    </source>
</evidence>
<keyword evidence="1" id="KW-1133">Transmembrane helix</keyword>
<sequence length="236" mass="26135">MPRPAWAASANTCAGSPAIPPETTMELTELQNAWRQLDTRLAGLEAQAREQRLHRRLDALRSRIRLLGLGQGLQLLAGAALVVTIAPWWIERWGQWHLVAYGIGLHAYGLLLLITAVVQLLAIAILDYRQPVAKVQKRLLLVRRVRIWGERWGLVAGFTAWVPAVFAGLAWGGWDIWLSRPSVVLINLGAGLAMSAGVAWLSYRCRDWFEREAVGGSLRAAQQELAALEQAPDRAD</sequence>